<dbReference type="Proteomes" id="UP000015101">
    <property type="component" value="Unassembled WGS sequence"/>
</dbReference>
<dbReference type="GeneID" id="20202122"/>
<dbReference type="PANTHER" id="PTHR15545">
    <property type="entry name" value="PDZ DOMAIN CONTAINING RING FINGER PROTEIN 3, 4"/>
    <property type="match status" value="1"/>
</dbReference>
<feature type="compositionally biased region" description="Low complexity" evidence="1">
    <location>
        <begin position="44"/>
        <end position="58"/>
    </location>
</feature>
<proteinExistence type="predicted"/>
<dbReference type="RefSeq" id="XP_009011855.1">
    <property type="nucleotide sequence ID" value="XM_009013607.1"/>
</dbReference>
<evidence type="ECO:0000313" key="4">
    <source>
        <dbReference type="Proteomes" id="UP000015101"/>
    </source>
</evidence>
<feature type="region of interest" description="Disordered" evidence="1">
    <location>
        <begin position="252"/>
        <end position="271"/>
    </location>
</feature>
<organism evidence="3 4">
    <name type="scientific">Helobdella robusta</name>
    <name type="common">Californian leech</name>
    <dbReference type="NCBI Taxonomy" id="6412"/>
    <lineage>
        <taxon>Eukaryota</taxon>
        <taxon>Metazoa</taxon>
        <taxon>Spiralia</taxon>
        <taxon>Lophotrochozoa</taxon>
        <taxon>Annelida</taxon>
        <taxon>Clitellata</taxon>
        <taxon>Hirudinea</taxon>
        <taxon>Rhynchobdellida</taxon>
        <taxon>Glossiphoniidae</taxon>
        <taxon>Helobdella</taxon>
    </lineage>
</organism>
<protein>
    <submittedName>
        <fullName evidence="2 3">Uncharacterized protein</fullName>
    </submittedName>
</protein>
<keyword evidence="4" id="KW-1185">Reference proteome</keyword>
<feature type="region of interest" description="Disordered" evidence="1">
    <location>
        <begin position="30"/>
        <end position="81"/>
    </location>
</feature>
<dbReference type="PANTHER" id="PTHR15545:SF8">
    <property type="entry name" value="SLO-INTERACTING PROTEIN 1"/>
    <property type="match status" value="1"/>
</dbReference>
<evidence type="ECO:0000313" key="3">
    <source>
        <dbReference type="EnsemblMetazoa" id="HelroP167884"/>
    </source>
</evidence>
<sequence>MDYNECLMSYYVYKARNYFDTFLNESCDKTAASKTPSSTIENHTNTSTATSTSTASNSEGSSNQDDSGLYSRTDESLKTDDSLDQELTDHYHLPTHYDHFEPSSDENNNNNNYRQLLNSNVDHMQSFNNYSNDNITNATNYFLYELSRILAPPIDSEVFNSERSLSDIHQSICLPRKKRLVPKMGTRIAKNNNEVIPHNSFDNNLNHNERLDKECLDSSDYSIWLRQSKMDLSIDALGFSKLIDKNETSNFSLDSDTKSYSSSKSSLTDHSKDSFNKNFSINSINSTATNLQQTLPATSFNIDNNICHNDNNKNNLINKSTTVCSRFNIENNSSRNNNKSISAFLKSKLSSSHSTNTTSCSNDTDVKKSNCVDRNVSKSNNYNNSCSNNNNSCSSNNNSCSNKPHKQNNKSKEASLPFLIKCLQPCEKQSKSSTIYKQSVSNVNNINNDINNNTTNFSNKVSSYNNNFLNNNPNGYKIISNNHNISSNTPMNSPSVSTQPNFHSNLNNRKVNNKNVSFRLSNISENIDDDNYMRLLNVTQSDNRKTIKCPTNNSNSSDTRDQPNHNNNNESLSEYVINNSNVDARSKEGTAKSSKLVASYELLKKLYSQHLDVMYTNEANLEHTMMIQQKLFTQQIELLKKAKKNKSHQPPTHAPNEQTTQTTTDKKTCTVSTRANDVNASNPNDQHKPSVEMEWVVKRRSDGSRYITRRPIKSQKHKRRLNKKTEDLKDLTTDDDANHEMMVAGRYWTREERKEQVRERRNKLKNKMETVKEVSDSNQPEKQQHQQPLEKQGSVEPTQHKTHEPHKLHNIMTESRRLDKSNKDHNLNTHHHPNRQDYISPALPGKSDAKTRKSTNQLLSVTTV</sequence>
<gene>
    <name evidence="3" type="primary">20202122</name>
    <name evidence="2" type="ORF">HELRODRAFT_167884</name>
</gene>
<name>T1EZX2_HELRO</name>
<feature type="compositionally biased region" description="Polar residues" evidence="1">
    <location>
        <begin position="776"/>
        <end position="789"/>
    </location>
</feature>
<dbReference type="KEGG" id="hro:HELRODRAFT_167884"/>
<dbReference type="OrthoDB" id="6270329at2759"/>
<dbReference type="InterPro" id="IPR051971">
    <property type="entry name" value="E3_ubiquitin-PDZ_ligase"/>
</dbReference>
<feature type="region of interest" description="Disordered" evidence="1">
    <location>
        <begin position="643"/>
        <end position="689"/>
    </location>
</feature>
<dbReference type="InParanoid" id="T1EZX2"/>
<feature type="region of interest" description="Disordered" evidence="1">
    <location>
        <begin position="706"/>
        <end position="737"/>
    </location>
</feature>
<dbReference type="EnsemblMetazoa" id="HelroT167884">
    <property type="protein sequence ID" value="HelroP167884"/>
    <property type="gene ID" value="HelroG167884"/>
</dbReference>
<evidence type="ECO:0000313" key="2">
    <source>
        <dbReference type="EMBL" id="ESO10041.1"/>
    </source>
</evidence>
<dbReference type="AlphaFoldDB" id="T1EZX2"/>
<feature type="compositionally biased region" description="Basic and acidic residues" evidence="1">
    <location>
        <begin position="72"/>
        <end position="81"/>
    </location>
</feature>
<dbReference type="STRING" id="6412.T1EZX2"/>
<dbReference type="HOGENOM" id="CLU_331574_0_0_1"/>
<feature type="region of interest" description="Disordered" evidence="1">
    <location>
        <begin position="752"/>
        <end position="864"/>
    </location>
</feature>
<dbReference type="EMBL" id="AMQM01002861">
    <property type="status" value="NOT_ANNOTATED_CDS"/>
    <property type="molecule type" value="Genomic_DNA"/>
</dbReference>
<feature type="compositionally biased region" description="Basic and acidic residues" evidence="1">
    <location>
        <begin position="814"/>
        <end position="827"/>
    </location>
</feature>
<feature type="compositionally biased region" description="Basic residues" evidence="1">
    <location>
        <begin position="707"/>
        <end position="722"/>
    </location>
</feature>
<reference evidence="2 4" key="2">
    <citation type="journal article" date="2013" name="Nature">
        <title>Insights into bilaterian evolution from three spiralian genomes.</title>
        <authorList>
            <person name="Simakov O."/>
            <person name="Marletaz F."/>
            <person name="Cho S.J."/>
            <person name="Edsinger-Gonzales E."/>
            <person name="Havlak P."/>
            <person name="Hellsten U."/>
            <person name="Kuo D.H."/>
            <person name="Larsson T."/>
            <person name="Lv J."/>
            <person name="Arendt D."/>
            <person name="Savage R."/>
            <person name="Osoegawa K."/>
            <person name="de Jong P."/>
            <person name="Grimwood J."/>
            <person name="Chapman J.A."/>
            <person name="Shapiro H."/>
            <person name="Aerts A."/>
            <person name="Otillar R.P."/>
            <person name="Terry A.Y."/>
            <person name="Boore J.L."/>
            <person name="Grigoriev I.V."/>
            <person name="Lindberg D.R."/>
            <person name="Seaver E.C."/>
            <person name="Weisblat D.A."/>
            <person name="Putnam N.H."/>
            <person name="Rokhsar D.S."/>
        </authorList>
    </citation>
    <scope>NUCLEOTIDE SEQUENCE</scope>
</reference>
<feature type="compositionally biased region" description="Polar residues" evidence="1">
    <location>
        <begin position="32"/>
        <end position="43"/>
    </location>
</feature>
<dbReference type="CTD" id="20202122"/>
<dbReference type="EMBL" id="KB095905">
    <property type="protein sequence ID" value="ESO10041.1"/>
    <property type="molecule type" value="Genomic_DNA"/>
</dbReference>
<feature type="region of interest" description="Disordered" evidence="1">
    <location>
        <begin position="94"/>
        <end position="114"/>
    </location>
</feature>
<reference evidence="4" key="1">
    <citation type="submission" date="2012-12" db="EMBL/GenBank/DDBJ databases">
        <authorList>
            <person name="Hellsten U."/>
            <person name="Grimwood J."/>
            <person name="Chapman J.A."/>
            <person name="Shapiro H."/>
            <person name="Aerts A."/>
            <person name="Otillar R.P."/>
            <person name="Terry A.Y."/>
            <person name="Boore J.L."/>
            <person name="Simakov O."/>
            <person name="Marletaz F."/>
            <person name="Cho S.-J."/>
            <person name="Edsinger-Gonzales E."/>
            <person name="Havlak P."/>
            <person name="Kuo D.-H."/>
            <person name="Larsson T."/>
            <person name="Lv J."/>
            <person name="Arendt D."/>
            <person name="Savage R."/>
            <person name="Osoegawa K."/>
            <person name="de Jong P."/>
            <person name="Lindberg D.R."/>
            <person name="Seaver E.C."/>
            <person name="Weisblat D.A."/>
            <person name="Putnam N.H."/>
            <person name="Grigoriev I.V."/>
            <person name="Rokhsar D.S."/>
        </authorList>
    </citation>
    <scope>NUCLEOTIDE SEQUENCE</scope>
</reference>
<feature type="compositionally biased region" description="Polar residues" evidence="1">
    <location>
        <begin position="675"/>
        <end position="684"/>
    </location>
</feature>
<feature type="compositionally biased region" description="Basic and acidic residues" evidence="1">
    <location>
        <begin position="798"/>
        <end position="807"/>
    </location>
</feature>
<dbReference type="eggNOG" id="KOG0312">
    <property type="taxonomic scope" value="Eukaryota"/>
</dbReference>
<feature type="compositionally biased region" description="Low complexity" evidence="1">
    <location>
        <begin position="252"/>
        <end position="266"/>
    </location>
</feature>
<feature type="compositionally biased region" description="Basic and acidic residues" evidence="1">
    <location>
        <begin position="723"/>
        <end position="737"/>
    </location>
</feature>
<reference evidence="3" key="3">
    <citation type="submission" date="2015-06" db="UniProtKB">
        <authorList>
            <consortium name="EnsemblMetazoa"/>
        </authorList>
    </citation>
    <scope>IDENTIFICATION</scope>
</reference>
<feature type="region of interest" description="Disordered" evidence="1">
    <location>
        <begin position="543"/>
        <end position="571"/>
    </location>
</feature>
<feature type="compositionally biased region" description="Basic and acidic residues" evidence="1">
    <location>
        <begin position="766"/>
        <end position="775"/>
    </location>
</feature>
<evidence type="ECO:0000256" key="1">
    <source>
        <dbReference type="SAM" id="MobiDB-lite"/>
    </source>
</evidence>
<feature type="compositionally biased region" description="Low complexity" evidence="1">
    <location>
        <begin position="654"/>
        <end position="674"/>
    </location>
</feature>
<feature type="compositionally biased region" description="Polar residues" evidence="1">
    <location>
        <begin position="854"/>
        <end position="864"/>
    </location>
</feature>
<accession>T1EZX2</accession>